<comment type="caution">
    <text evidence="1">The sequence shown here is derived from an EMBL/GenBank/DDBJ whole genome shotgun (WGS) entry which is preliminary data.</text>
</comment>
<name>A0ABR2FAV5_9ROSI</name>
<dbReference type="EMBL" id="JBBPBM010000007">
    <property type="protein sequence ID" value="KAK8575453.1"/>
    <property type="molecule type" value="Genomic_DNA"/>
</dbReference>
<proteinExistence type="predicted"/>
<gene>
    <name evidence="1" type="ORF">V6N12_063126</name>
</gene>
<sequence>MRDGAHACIIHQDHDKIGRGSFLSCMHGRGKIGMLHACQPHGTLQELHHACQPHGHGHAGREQKGPGHLEVARWTPHSSEGKPSQLSQLKPAFRPHQATSRWRGAMVGLENPRGRRTPPSPIYALRRRIDTISKYVTPLDWSNLLTVRIRRPRLRSPEMPWPTRGEIFGFGLDGAKERAGQWVGFCLVRMEVKGGDFQCVGDDEGALGAGFKHWTSLVEALGDEGPHLIQAQDRMREEYIPQSINRLKSTR</sequence>
<evidence type="ECO:0000313" key="1">
    <source>
        <dbReference type="EMBL" id="KAK8575453.1"/>
    </source>
</evidence>
<accession>A0ABR2FAV5</accession>
<protein>
    <submittedName>
        <fullName evidence="1">Uncharacterized protein</fullName>
    </submittedName>
</protein>
<keyword evidence="2" id="KW-1185">Reference proteome</keyword>
<evidence type="ECO:0000313" key="2">
    <source>
        <dbReference type="Proteomes" id="UP001472677"/>
    </source>
</evidence>
<reference evidence="1 2" key="1">
    <citation type="journal article" date="2024" name="G3 (Bethesda)">
        <title>Genome assembly of Hibiscus sabdariffa L. provides insights into metabolisms of medicinal natural products.</title>
        <authorList>
            <person name="Kim T."/>
        </authorList>
    </citation>
    <scope>NUCLEOTIDE SEQUENCE [LARGE SCALE GENOMIC DNA]</scope>
    <source>
        <strain evidence="1">TK-2024</strain>
        <tissue evidence="1">Old leaves</tissue>
    </source>
</reference>
<organism evidence="1 2">
    <name type="scientific">Hibiscus sabdariffa</name>
    <name type="common">roselle</name>
    <dbReference type="NCBI Taxonomy" id="183260"/>
    <lineage>
        <taxon>Eukaryota</taxon>
        <taxon>Viridiplantae</taxon>
        <taxon>Streptophyta</taxon>
        <taxon>Embryophyta</taxon>
        <taxon>Tracheophyta</taxon>
        <taxon>Spermatophyta</taxon>
        <taxon>Magnoliopsida</taxon>
        <taxon>eudicotyledons</taxon>
        <taxon>Gunneridae</taxon>
        <taxon>Pentapetalae</taxon>
        <taxon>rosids</taxon>
        <taxon>malvids</taxon>
        <taxon>Malvales</taxon>
        <taxon>Malvaceae</taxon>
        <taxon>Malvoideae</taxon>
        <taxon>Hibiscus</taxon>
    </lineage>
</organism>
<dbReference type="Proteomes" id="UP001472677">
    <property type="component" value="Unassembled WGS sequence"/>
</dbReference>